<dbReference type="EMBL" id="QSGQ01000005">
    <property type="protein sequence ID" value="RHB39444.1"/>
    <property type="molecule type" value="Genomic_DNA"/>
</dbReference>
<evidence type="ECO:0000259" key="1">
    <source>
        <dbReference type="PROSITE" id="PS51186"/>
    </source>
</evidence>
<dbReference type="GO" id="GO:0016747">
    <property type="term" value="F:acyltransferase activity, transferring groups other than amino-acyl groups"/>
    <property type="evidence" value="ECO:0007669"/>
    <property type="project" value="InterPro"/>
</dbReference>
<evidence type="ECO:0000313" key="3">
    <source>
        <dbReference type="Proteomes" id="UP000284883"/>
    </source>
</evidence>
<gene>
    <name evidence="2" type="ORF">DW885_08440</name>
</gene>
<accession>A0A413W0V8</accession>
<dbReference type="SUPFAM" id="SSF55729">
    <property type="entry name" value="Acyl-CoA N-acyltransferases (Nat)"/>
    <property type="match status" value="1"/>
</dbReference>
<comment type="caution">
    <text evidence="2">The sequence shown here is derived from an EMBL/GenBank/DDBJ whole genome shotgun (WGS) entry which is preliminary data.</text>
</comment>
<protein>
    <submittedName>
        <fullName evidence="2">N-acetyltransferase</fullName>
    </submittedName>
</protein>
<dbReference type="PANTHER" id="PTHR43415">
    <property type="entry name" value="SPERMIDINE N(1)-ACETYLTRANSFERASE"/>
    <property type="match status" value="1"/>
</dbReference>
<reference evidence="2 3" key="1">
    <citation type="submission" date="2018-08" db="EMBL/GenBank/DDBJ databases">
        <title>A genome reference for cultivated species of the human gut microbiota.</title>
        <authorList>
            <person name="Zou Y."/>
            <person name="Xue W."/>
            <person name="Luo G."/>
        </authorList>
    </citation>
    <scope>NUCLEOTIDE SEQUENCE [LARGE SCALE GENOMIC DNA]</scope>
    <source>
        <strain evidence="2 3">AM40-15AC</strain>
    </source>
</reference>
<dbReference type="InterPro" id="IPR016181">
    <property type="entry name" value="Acyl_CoA_acyltransferase"/>
</dbReference>
<feature type="domain" description="N-acetyltransferase" evidence="1">
    <location>
        <begin position="8"/>
        <end position="168"/>
    </location>
</feature>
<keyword evidence="2" id="KW-0808">Transferase</keyword>
<organism evidence="2 3">
    <name type="scientific">Dorea formicigenerans</name>
    <dbReference type="NCBI Taxonomy" id="39486"/>
    <lineage>
        <taxon>Bacteria</taxon>
        <taxon>Bacillati</taxon>
        <taxon>Bacillota</taxon>
        <taxon>Clostridia</taxon>
        <taxon>Lachnospirales</taxon>
        <taxon>Lachnospiraceae</taxon>
        <taxon>Dorea</taxon>
    </lineage>
</organism>
<proteinExistence type="predicted"/>
<dbReference type="InterPro" id="IPR000182">
    <property type="entry name" value="GNAT_dom"/>
</dbReference>
<dbReference type="Proteomes" id="UP000284883">
    <property type="component" value="Unassembled WGS sequence"/>
</dbReference>
<dbReference type="RefSeq" id="WP_118001114.1">
    <property type="nucleotide sequence ID" value="NZ_QSGQ01000005.1"/>
</dbReference>
<dbReference type="CDD" id="cd04301">
    <property type="entry name" value="NAT_SF"/>
    <property type="match status" value="1"/>
</dbReference>
<dbReference type="AlphaFoldDB" id="A0A413W0V8"/>
<dbReference type="Gene3D" id="3.40.630.30">
    <property type="match status" value="1"/>
</dbReference>
<sequence length="175" mass="20328">MILKDDKVLLRAIEEEDAQILMDLINDPEVENAVYGWSYPVSLSAQKKWIANLNNDSTVRYAIEFEKRMVGVAIISSIDMKNRTANMNIKLLKSARGKGIATRVVNLLIQYCFEELNLHCLTANVIERNRGSRKLWEKLGFLQDGVLRDRIYKNGKYHNVIAYSLLKEECYERNW</sequence>
<dbReference type="Pfam" id="PF13302">
    <property type="entry name" value="Acetyltransf_3"/>
    <property type="match status" value="1"/>
</dbReference>
<dbReference type="PANTHER" id="PTHR43415:SF3">
    <property type="entry name" value="GNAT-FAMILY ACETYLTRANSFERASE"/>
    <property type="match status" value="1"/>
</dbReference>
<evidence type="ECO:0000313" key="2">
    <source>
        <dbReference type="EMBL" id="RHB39444.1"/>
    </source>
</evidence>
<dbReference type="PROSITE" id="PS51186">
    <property type="entry name" value="GNAT"/>
    <property type="match status" value="1"/>
</dbReference>
<name>A0A413W0V8_9FIRM</name>